<evidence type="ECO:0000256" key="9">
    <source>
        <dbReference type="ARBA" id="ARBA00082388"/>
    </source>
</evidence>
<sequence length="1242" mass="137960">MNLEDSGGSIGLGVETVYGTHEDSHVVMSEKVQSLAGSIYQEFERMIARYDEDVVKTLMPLLVNVLECLDAAYQQNQEQDVELELLREDNEQLVTQYEREKGARKASEQKLLEYEDAAEGERKEMSTRLEALESIVRMLELKHKNSMEHAGRLEEREGELKKEYAKLHERYTELFKTHVDYMERTKLLHSSQQLANERVDAGRLNSNRLNVGRSSGPISFGFESLANAEIVDSVPSSPISSVHSSPSLHSEMDNLRDGISKVERGQTTDSLNLENKSVITSPVSPQAPQNNNGRLNTKKEQRSGNTLYQELSYHDVDADDDAGDITGGWVHPGEYASSGMGKEVENLIMENNELLATKNALNVVKDDLIVKVDELTGEIDMLREEILSLNVSRTKLRERISDLEEELKKVKEANETKQDADEEADVPMAQRKRFTRVEMARVLMERNQYKERFMELQEAVRWTEMLRASKSDTPFEKNSNKGIWRFFSNLFTGNERVQRPMVVPHLRYQATTNQVTPGIKALPRIGHQDLIETELGSDKLAMRKSLERRDQYRQVRAHVKKEDGRLQAYGWSLPGKVSSSSPAGRQSSGGVPVPVPVYCRPLAETTRNMRIWCAAGVNQLGGYTKDGGLMVGGSVFYSEEPNSPSPKPQTEMETLDQELNFGKEGALLETRLSSYVWICTTTTVFGNTSQCASLVTIIDANNPAELLNSFGVCSGHVMCISSVPGASLSDYEDAAPRIEYNSEIINKCDPENVNAVQSDGPNEEKKESHEKEVDGNPSGDKNEDSSSSTEVTGSPVVGNKQSTRNHEEMEEAALLGRITFVEKDESVVNRKDKCTKQENFCDNSNDKSNINTATCDNNITEEGSPTKDSSKNTQSTESDSTQNDETQTQEIMSSVLATMWMGDENGNIYVHSSVANWAQCLHTVKMKDAILSIVHINGRVIVALACGQVAVFRRNQDGEWDLSRYHLVQLGLPHQAVRQLAVVGDKVWCGYRNKIHVLQPHDLKIVHTLEAHPRRESPVRQMAWLGEGVWVSIRLDSTLRLYHAHTYQHLQDVDIEPYVSKMLGTGKLGFSLVRITSLLISSNRLWIGTSNGVIISVPLSDNNGTSGAVIPRGTLLPGPGALVRVPPTPGSFVPFCTMAHAQLSFHGHRDNVKFFVAVPGNGGMSSASTPSEAMSASVSSIGNNLKQPSAMLVISGGEGYVDFRIGDEMEESIPELILPVATDADKNMNKLSHLILWQVSVS</sequence>
<dbReference type="InterPro" id="IPR015943">
    <property type="entry name" value="WD40/YVTN_repeat-like_dom_sf"/>
</dbReference>
<evidence type="ECO:0000256" key="5">
    <source>
        <dbReference type="ARBA" id="ARBA00023054"/>
    </source>
</evidence>
<feature type="compositionally biased region" description="Basic and acidic residues" evidence="11">
    <location>
        <begin position="762"/>
        <end position="784"/>
    </location>
</feature>
<feature type="compositionally biased region" description="Polar residues" evidence="11">
    <location>
        <begin position="871"/>
        <end position="888"/>
    </location>
</feature>
<feature type="domain" description="RH2" evidence="13">
    <location>
        <begin position="431"/>
        <end position="502"/>
    </location>
</feature>
<dbReference type="GO" id="GO:0019894">
    <property type="term" value="F:kinesin binding"/>
    <property type="evidence" value="ECO:0007669"/>
    <property type="project" value="TreeGrafter"/>
</dbReference>
<dbReference type="AlphaFoldDB" id="A0A9P0CUV2"/>
<evidence type="ECO:0000313" key="15">
    <source>
        <dbReference type="Proteomes" id="UP001153636"/>
    </source>
</evidence>
<name>A0A9P0CUV2_9CUCU</name>
<comment type="similarity">
    <text evidence="2">Belongs to the JIP scaffold family.</text>
</comment>
<dbReference type="InterPro" id="IPR036322">
    <property type="entry name" value="WD40_repeat_dom_sf"/>
</dbReference>
<feature type="coiled-coil region" evidence="10">
    <location>
        <begin position="365"/>
        <end position="459"/>
    </location>
</feature>
<dbReference type="EMBL" id="OV651814">
    <property type="protein sequence ID" value="CAH1106530.1"/>
    <property type="molecule type" value="Genomic_DNA"/>
</dbReference>
<organism evidence="14 15">
    <name type="scientific">Psylliodes chrysocephalus</name>
    <dbReference type="NCBI Taxonomy" id="3402493"/>
    <lineage>
        <taxon>Eukaryota</taxon>
        <taxon>Metazoa</taxon>
        <taxon>Ecdysozoa</taxon>
        <taxon>Arthropoda</taxon>
        <taxon>Hexapoda</taxon>
        <taxon>Insecta</taxon>
        <taxon>Pterygota</taxon>
        <taxon>Neoptera</taxon>
        <taxon>Endopterygota</taxon>
        <taxon>Coleoptera</taxon>
        <taxon>Polyphaga</taxon>
        <taxon>Cucujiformia</taxon>
        <taxon>Chrysomeloidea</taxon>
        <taxon>Chrysomelidae</taxon>
        <taxon>Galerucinae</taxon>
        <taxon>Alticini</taxon>
        <taxon>Psylliodes</taxon>
    </lineage>
</organism>
<keyword evidence="4" id="KW-0597">Phosphoprotein</keyword>
<dbReference type="FunFam" id="1.20.5.1000:FF:000001">
    <property type="entry name" value="C-Jun-amino-terminal kinase-interacting protein 3 isoform X2"/>
    <property type="match status" value="1"/>
</dbReference>
<feature type="compositionally biased region" description="Polar residues" evidence="11">
    <location>
        <begin position="837"/>
        <end position="863"/>
    </location>
</feature>
<feature type="region of interest" description="Disordered" evidence="11">
    <location>
        <begin position="265"/>
        <end position="303"/>
    </location>
</feature>
<keyword evidence="15" id="KW-1185">Reference proteome</keyword>
<dbReference type="Gene3D" id="2.130.10.10">
    <property type="entry name" value="YVTN repeat-like/Quinoprotein amine dehydrogenase"/>
    <property type="match status" value="1"/>
</dbReference>
<evidence type="ECO:0000256" key="1">
    <source>
        <dbReference type="ARBA" id="ARBA00004556"/>
    </source>
</evidence>
<dbReference type="GO" id="GO:0008432">
    <property type="term" value="F:JUN kinase binding"/>
    <property type="evidence" value="ECO:0007669"/>
    <property type="project" value="TreeGrafter"/>
</dbReference>
<evidence type="ECO:0000256" key="11">
    <source>
        <dbReference type="SAM" id="MobiDB-lite"/>
    </source>
</evidence>
<evidence type="ECO:0000313" key="14">
    <source>
        <dbReference type="EMBL" id="CAH1106530.1"/>
    </source>
</evidence>
<gene>
    <name evidence="14" type="ORF">PSYICH_LOCUS7413</name>
</gene>
<evidence type="ECO:0000256" key="2">
    <source>
        <dbReference type="ARBA" id="ARBA00009866"/>
    </source>
</evidence>
<dbReference type="GO" id="GO:0005078">
    <property type="term" value="F:MAP-kinase scaffold activity"/>
    <property type="evidence" value="ECO:0007669"/>
    <property type="project" value="InterPro"/>
</dbReference>
<dbReference type="PROSITE" id="PS51776">
    <property type="entry name" value="RH1"/>
    <property type="match status" value="1"/>
</dbReference>
<feature type="compositionally biased region" description="Polar residues" evidence="11">
    <location>
        <begin position="267"/>
        <end position="295"/>
    </location>
</feature>
<dbReference type="PANTHER" id="PTHR13886">
    <property type="entry name" value="JNK/SAPK-ASSOCIATED PROTEIN"/>
    <property type="match status" value="1"/>
</dbReference>
<comment type="subunit">
    <text evidence="7">Forms homo- and heterooligomeric complexes. Binds the TPR motif-containing C-terminal of kinesin light chain, Klc. Pre-assembled syd scaffolding complexes are then transported as a cargo of kinesin, to the required subcellular location.</text>
</comment>
<dbReference type="GO" id="GO:0030159">
    <property type="term" value="F:signaling receptor complex adaptor activity"/>
    <property type="evidence" value="ECO:0007669"/>
    <property type="project" value="TreeGrafter"/>
</dbReference>
<evidence type="ECO:0000256" key="10">
    <source>
        <dbReference type="SAM" id="Coils"/>
    </source>
</evidence>
<dbReference type="OrthoDB" id="10256043at2759"/>
<evidence type="ECO:0000256" key="6">
    <source>
        <dbReference type="ARBA" id="ARBA00059054"/>
    </source>
</evidence>
<dbReference type="InterPro" id="IPR039911">
    <property type="entry name" value="JIP3/JIP4"/>
</dbReference>
<comment type="function">
    <text evidence="6">The JNK-interacting protein (JIP) group of scaffold proteins selectively mediates JNK-signaling by aggregating specific components of the MAPK cascade to form a functional JNK signaling module. May function as a regulator of vesicle transport, through interactions with the JNK-signaling components and motor proteins. Syd is required for efficient kinesin-I mediated axonal transport.</text>
</comment>
<feature type="coiled-coil region" evidence="10">
    <location>
        <begin position="69"/>
        <end position="170"/>
    </location>
</feature>
<dbReference type="InterPro" id="IPR034743">
    <property type="entry name" value="RH1"/>
</dbReference>
<evidence type="ECO:0000256" key="3">
    <source>
        <dbReference type="ARBA" id="ARBA00022490"/>
    </source>
</evidence>
<reference evidence="14" key="1">
    <citation type="submission" date="2022-01" db="EMBL/GenBank/DDBJ databases">
        <authorList>
            <person name="King R."/>
        </authorList>
    </citation>
    <scope>NUCLEOTIDE SEQUENCE</scope>
</reference>
<dbReference type="InterPro" id="IPR034744">
    <property type="entry name" value="RH2"/>
</dbReference>
<dbReference type="SUPFAM" id="SSF50978">
    <property type="entry name" value="WD40 repeat-like"/>
    <property type="match status" value="1"/>
</dbReference>
<keyword evidence="3" id="KW-0963">Cytoplasm</keyword>
<dbReference type="Gene3D" id="1.20.58.1770">
    <property type="match status" value="1"/>
</dbReference>
<dbReference type="GO" id="GO:0048471">
    <property type="term" value="C:perinuclear region of cytoplasm"/>
    <property type="evidence" value="ECO:0007669"/>
    <property type="project" value="UniProtKB-SubCell"/>
</dbReference>
<accession>A0A9P0CUV2</accession>
<dbReference type="Pfam" id="PF16471">
    <property type="entry name" value="JIP_LZII"/>
    <property type="match status" value="1"/>
</dbReference>
<feature type="region of interest" description="Disordered" evidence="11">
    <location>
        <begin position="837"/>
        <end position="888"/>
    </location>
</feature>
<dbReference type="PROSITE" id="PS51777">
    <property type="entry name" value="RH2"/>
    <property type="match status" value="1"/>
</dbReference>
<dbReference type="PANTHER" id="PTHR13886:SF4">
    <property type="entry name" value="JNK-INTERACTING PROTEIN 3"/>
    <property type="match status" value="1"/>
</dbReference>
<keyword evidence="5 10" id="KW-0175">Coiled coil</keyword>
<feature type="region of interest" description="Disordered" evidence="11">
    <location>
        <begin position="749"/>
        <end position="808"/>
    </location>
</feature>
<dbReference type="Gene3D" id="1.20.5.1000">
    <property type="entry name" value="arf6 gtpase in complex with a specific effector, jip4"/>
    <property type="match status" value="1"/>
</dbReference>
<comment type="subcellular location">
    <subcellularLocation>
        <location evidence="1">Cytoplasm</location>
        <location evidence="1">Perinuclear region</location>
    </subcellularLocation>
</comment>
<protein>
    <recommendedName>
        <fullName evidence="8">JNK-interacting protein 3</fullName>
    </recommendedName>
    <alternativeName>
        <fullName evidence="9">Protein sunday driver</fullName>
    </alternativeName>
</protein>
<dbReference type="FunFam" id="1.20.58.1770:FF:000001">
    <property type="entry name" value="C-Jun-amino-terminal kinase-interacting protein 3 isoform X1"/>
    <property type="match status" value="1"/>
</dbReference>
<dbReference type="Pfam" id="PF09744">
    <property type="entry name" value="RH1"/>
    <property type="match status" value="1"/>
</dbReference>
<dbReference type="InterPro" id="IPR032486">
    <property type="entry name" value="JIP_LZII"/>
</dbReference>
<evidence type="ECO:0000256" key="4">
    <source>
        <dbReference type="ARBA" id="ARBA00022553"/>
    </source>
</evidence>
<proteinExistence type="inferred from homology"/>
<evidence type="ECO:0000256" key="8">
    <source>
        <dbReference type="ARBA" id="ARBA00069747"/>
    </source>
</evidence>
<dbReference type="GO" id="GO:0016192">
    <property type="term" value="P:vesicle-mediated transport"/>
    <property type="evidence" value="ECO:0007669"/>
    <property type="project" value="TreeGrafter"/>
</dbReference>
<dbReference type="Pfam" id="PF19056">
    <property type="entry name" value="WD40_2"/>
    <property type="match status" value="1"/>
</dbReference>
<dbReference type="Proteomes" id="UP001153636">
    <property type="component" value="Chromosome 2"/>
</dbReference>
<evidence type="ECO:0000259" key="13">
    <source>
        <dbReference type="PROSITE" id="PS51777"/>
    </source>
</evidence>
<evidence type="ECO:0000256" key="7">
    <source>
        <dbReference type="ARBA" id="ARBA00064055"/>
    </source>
</evidence>
<feature type="domain" description="RH1" evidence="12">
    <location>
        <begin position="15"/>
        <end position="103"/>
    </location>
</feature>
<evidence type="ECO:0000259" key="12">
    <source>
        <dbReference type="PROSITE" id="PS51776"/>
    </source>
</evidence>